<dbReference type="RefSeq" id="WP_091490389.1">
    <property type="nucleotide sequence ID" value="NZ_LT629692.1"/>
</dbReference>
<reference evidence="2 3" key="1">
    <citation type="submission" date="2016-10" db="EMBL/GenBank/DDBJ databases">
        <authorList>
            <person name="de Groot N.N."/>
        </authorList>
    </citation>
    <scope>NUCLEOTIDE SEQUENCE [LARGE SCALE GENOMIC DNA]</scope>
    <source>
        <strain evidence="2 3">DSM 23142</strain>
    </source>
</reference>
<sequence length="77" mass="8551">MDGIGTSESGHGNYVSLTELADELKVSVQTIYDLRSKGRGPRGFRVGTQLRFRKSEIDAWVERMERADEQRHAGGAA</sequence>
<dbReference type="STRING" id="370764.SAMN04489810_2387"/>
<name>A0A1G8AIJ1_9MICO</name>
<organism evidence="2 3">
    <name type="scientific">Microbacterium pygmaeum</name>
    <dbReference type="NCBI Taxonomy" id="370764"/>
    <lineage>
        <taxon>Bacteria</taxon>
        <taxon>Bacillati</taxon>
        <taxon>Actinomycetota</taxon>
        <taxon>Actinomycetes</taxon>
        <taxon>Micrococcales</taxon>
        <taxon>Microbacteriaceae</taxon>
        <taxon>Microbacterium</taxon>
    </lineage>
</organism>
<dbReference type="GO" id="GO:0003677">
    <property type="term" value="F:DNA binding"/>
    <property type="evidence" value="ECO:0007669"/>
    <property type="project" value="InterPro"/>
</dbReference>
<proteinExistence type="predicted"/>
<gene>
    <name evidence="2" type="ORF">SAMN04489810_2387</name>
</gene>
<dbReference type="Pfam" id="PF12728">
    <property type="entry name" value="HTH_17"/>
    <property type="match status" value="1"/>
</dbReference>
<dbReference type="InterPro" id="IPR036388">
    <property type="entry name" value="WH-like_DNA-bd_sf"/>
</dbReference>
<dbReference type="AlphaFoldDB" id="A0A1G8AIJ1"/>
<evidence type="ECO:0000259" key="1">
    <source>
        <dbReference type="Pfam" id="PF12728"/>
    </source>
</evidence>
<dbReference type="EMBL" id="LT629692">
    <property type="protein sequence ID" value="SDH20812.1"/>
    <property type="molecule type" value="Genomic_DNA"/>
</dbReference>
<evidence type="ECO:0000313" key="2">
    <source>
        <dbReference type="EMBL" id="SDH20812.1"/>
    </source>
</evidence>
<dbReference type="Gene3D" id="1.10.10.10">
    <property type="entry name" value="Winged helix-like DNA-binding domain superfamily/Winged helix DNA-binding domain"/>
    <property type="match status" value="1"/>
</dbReference>
<dbReference type="SUPFAM" id="SSF46955">
    <property type="entry name" value="Putative DNA-binding domain"/>
    <property type="match status" value="1"/>
</dbReference>
<dbReference type="InterPro" id="IPR010093">
    <property type="entry name" value="SinI_DNA-bd"/>
</dbReference>
<keyword evidence="3" id="KW-1185">Reference proteome</keyword>
<dbReference type="NCBIfam" id="TIGR01764">
    <property type="entry name" value="excise"/>
    <property type="match status" value="1"/>
</dbReference>
<dbReference type="Proteomes" id="UP000199009">
    <property type="component" value="Chromosome I"/>
</dbReference>
<evidence type="ECO:0000313" key="3">
    <source>
        <dbReference type="Proteomes" id="UP000199009"/>
    </source>
</evidence>
<dbReference type="InterPro" id="IPR041657">
    <property type="entry name" value="HTH_17"/>
</dbReference>
<dbReference type="OrthoDB" id="194758at2"/>
<feature type="domain" description="Helix-turn-helix" evidence="1">
    <location>
        <begin position="14"/>
        <end position="63"/>
    </location>
</feature>
<accession>A0A1G8AIJ1</accession>
<dbReference type="InterPro" id="IPR009061">
    <property type="entry name" value="DNA-bd_dom_put_sf"/>
</dbReference>
<protein>
    <submittedName>
        <fullName evidence="2">DNA binding domain-containing protein, excisionase family</fullName>
    </submittedName>
</protein>